<dbReference type="PANTHER" id="PTHR30231:SF41">
    <property type="entry name" value="DNA POLYMERASE III SUBUNIT EPSILON"/>
    <property type="match status" value="1"/>
</dbReference>
<dbReference type="CDD" id="cd06127">
    <property type="entry name" value="DEDDh"/>
    <property type="match status" value="1"/>
</dbReference>
<dbReference type="GO" id="GO:0008408">
    <property type="term" value="F:3'-5' exonuclease activity"/>
    <property type="evidence" value="ECO:0007669"/>
    <property type="project" value="TreeGrafter"/>
</dbReference>
<dbReference type="SUPFAM" id="SSF53098">
    <property type="entry name" value="Ribonuclease H-like"/>
    <property type="match status" value="1"/>
</dbReference>
<dbReference type="Pfam" id="PF00929">
    <property type="entry name" value="RNase_T"/>
    <property type="match status" value="1"/>
</dbReference>
<dbReference type="SMART" id="SM00479">
    <property type="entry name" value="EXOIII"/>
    <property type="match status" value="1"/>
</dbReference>
<protein>
    <submittedName>
        <fullName evidence="3">DNA polymerase III subunit alpha</fullName>
    </submittedName>
</protein>
<evidence type="ECO:0000313" key="3">
    <source>
        <dbReference type="EMBL" id="AHI53841.1"/>
    </source>
</evidence>
<name>W6AA21_9MOLU</name>
<dbReference type="STRING" id="1276257.SSABA_v1c04340"/>
<dbReference type="InterPro" id="IPR013520">
    <property type="entry name" value="Ribonucl_H"/>
</dbReference>
<feature type="domain" description="Exonuclease" evidence="2">
    <location>
        <begin position="23"/>
        <end position="186"/>
    </location>
</feature>
<accession>W6AA21</accession>
<dbReference type="InterPro" id="IPR036397">
    <property type="entry name" value="RNaseH_sf"/>
</dbReference>
<dbReference type="PANTHER" id="PTHR30231">
    <property type="entry name" value="DNA POLYMERASE III SUBUNIT EPSILON"/>
    <property type="match status" value="1"/>
</dbReference>
<dbReference type="Gene3D" id="3.30.420.10">
    <property type="entry name" value="Ribonuclease H-like superfamily/Ribonuclease H"/>
    <property type="match status" value="1"/>
</dbReference>
<dbReference type="GO" id="GO:0005829">
    <property type="term" value="C:cytosol"/>
    <property type="evidence" value="ECO:0007669"/>
    <property type="project" value="TreeGrafter"/>
</dbReference>
<dbReference type="GO" id="GO:0003887">
    <property type="term" value="F:DNA-directed DNA polymerase activity"/>
    <property type="evidence" value="ECO:0007669"/>
    <property type="project" value="InterPro"/>
</dbReference>
<dbReference type="Proteomes" id="UP000019265">
    <property type="component" value="Chromosome"/>
</dbReference>
<keyword evidence="4" id="KW-1185">Reference proteome</keyword>
<dbReference type="OrthoDB" id="9804290at2"/>
<dbReference type="EMBL" id="CP006934">
    <property type="protein sequence ID" value="AHI53841.1"/>
    <property type="molecule type" value="Genomic_DNA"/>
</dbReference>
<organism evidence="3 4">
    <name type="scientific">Spiroplasma sabaudiense Ar-1343</name>
    <dbReference type="NCBI Taxonomy" id="1276257"/>
    <lineage>
        <taxon>Bacteria</taxon>
        <taxon>Bacillati</taxon>
        <taxon>Mycoplasmatota</taxon>
        <taxon>Mollicutes</taxon>
        <taxon>Entomoplasmatales</taxon>
        <taxon>Spiroplasmataceae</taxon>
        <taxon>Spiroplasma</taxon>
    </lineage>
</organism>
<sequence>MKSLINTNSEKTIDLDREIDLERYVFLDLETTGFSCERDEIIEFGALTFEDNHFIEHNILIKPKSPIPLMISKINNIDDETVKNAKSIEEEFERIVKIISNKVIVAHNKDFDLRFLNANAKRLGYSEFDNLSYCTLKRAKKKLPRLKCHKLDFLAKHFKIPFDETQSHRATYDAWVLKELFLKMVF</sequence>
<keyword evidence="1" id="KW-0378">Hydrolase</keyword>
<keyword evidence="1" id="KW-0269">Exonuclease</keyword>
<keyword evidence="1" id="KW-0540">Nuclease</keyword>
<dbReference type="KEGG" id="ssab:SSABA_v1c04340"/>
<evidence type="ECO:0000259" key="2">
    <source>
        <dbReference type="SMART" id="SM00479"/>
    </source>
</evidence>
<dbReference type="PATRIC" id="fig|1276257.3.peg.445"/>
<evidence type="ECO:0000256" key="1">
    <source>
        <dbReference type="ARBA" id="ARBA00022839"/>
    </source>
</evidence>
<gene>
    <name evidence="3" type="ORF">SSABA_v1c04340</name>
</gene>
<evidence type="ECO:0000313" key="4">
    <source>
        <dbReference type="Proteomes" id="UP000019265"/>
    </source>
</evidence>
<dbReference type="FunFam" id="3.30.420.10:FF:000045">
    <property type="entry name" value="3'-5' exonuclease DinG"/>
    <property type="match status" value="1"/>
</dbReference>
<reference evidence="3 4" key="1">
    <citation type="journal article" date="2014" name="Genome Biol. Evol.">
        <title>Molecular evolution of the substrate utilization strategies and putative virulence factors in mosquito-associated Spiroplasma species.</title>
        <authorList>
            <person name="Chang T.H."/>
            <person name="Lo W.S."/>
            <person name="Ku C."/>
            <person name="Chen L.L."/>
            <person name="Kuo C.H."/>
        </authorList>
    </citation>
    <scope>NUCLEOTIDE SEQUENCE [LARGE SCALE GENOMIC DNA]</scope>
    <source>
        <strain evidence="3">Ar-1343</strain>
    </source>
</reference>
<dbReference type="HOGENOM" id="CLU_047806_7_2_14"/>
<dbReference type="eggNOG" id="COG2176">
    <property type="taxonomic scope" value="Bacteria"/>
</dbReference>
<dbReference type="RefSeq" id="WP_025250982.1">
    <property type="nucleotide sequence ID" value="NZ_CP006934.1"/>
</dbReference>
<dbReference type="GO" id="GO:0003677">
    <property type="term" value="F:DNA binding"/>
    <property type="evidence" value="ECO:0007669"/>
    <property type="project" value="InterPro"/>
</dbReference>
<proteinExistence type="predicted"/>
<dbReference type="InterPro" id="IPR006054">
    <property type="entry name" value="DnaQ"/>
</dbReference>
<dbReference type="GO" id="GO:0045004">
    <property type="term" value="P:DNA replication proofreading"/>
    <property type="evidence" value="ECO:0007669"/>
    <property type="project" value="TreeGrafter"/>
</dbReference>
<dbReference type="InterPro" id="IPR012337">
    <property type="entry name" value="RNaseH-like_sf"/>
</dbReference>
<dbReference type="NCBIfam" id="TIGR00573">
    <property type="entry name" value="dnaq"/>
    <property type="match status" value="1"/>
</dbReference>
<dbReference type="AlphaFoldDB" id="W6AA21"/>